<dbReference type="CDD" id="cd02042">
    <property type="entry name" value="ParAB_family"/>
    <property type="match status" value="1"/>
</dbReference>
<dbReference type="SUPFAM" id="SSF52540">
    <property type="entry name" value="P-loop containing nucleoside triphosphate hydrolases"/>
    <property type="match status" value="1"/>
</dbReference>
<dbReference type="InterPro" id="IPR025669">
    <property type="entry name" value="AAA_dom"/>
</dbReference>
<dbReference type="EMBL" id="SDGZ01000025">
    <property type="protein sequence ID" value="TYC47991.1"/>
    <property type="molecule type" value="Genomic_DNA"/>
</dbReference>
<dbReference type="PANTHER" id="PTHR13696:SF99">
    <property type="entry name" value="COBYRINIC ACID AC-DIAMIDE SYNTHASE"/>
    <property type="match status" value="1"/>
</dbReference>
<dbReference type="RefSeq" id="WP_148623655.1">
    <property type="nucleotide sequence ID" value="NZ_SDGZ01000025.1"/>
</dbReference>
<dbReference type="PANTHER" id="PTHR13696">
    <property type="entry name" value="P-LOOP CONTAINING NUCLEOSIDE TRIPHOSPHATE HYDROLASE"/>
    <property type="match status" value="1"/>
</dbReference>
<evidence type="ECO:0000313" key="3">
    <source>
        <dbReference type="Proteomes" id="UP000371977"/>
    </source>
</evidence>
<reference evidence="2 3" key="1">
    <citation type="submission" date="2019-01" db="EMBL/GenBank/DDBJ databases">
        <title>Weissella sp. nov., a novel lactic acid bacterium isolated from animal feces.</title>
        <authorList>
            <person name="Wang L.-T."/>
        </authorList>
    </citation>
    <scope>NUCLEOTIDE SEQUENCE [LARGE SCALE GENOMIC DNA]</scope>
    <source>
        <strain evidence="2 3">8H-2</strain>
    </source>
</reference>
<organism evidence="2 3">
    <name type="scientific">Weissella muntiaci</name>
    <dbReference type="NCBI Taxonomy" id="2508881"/>
    <lineage>
        <taxon>Bacteria</taxon>
        <taxon>Bacillati</taxon>
        <taxon>Bacillota</taxon>
        <taxon>Bacilli</taxon>
        <taxon>Lactobacillales</taxon>
        <taxon>Lactobacillaceae</taxon>
        <taxon>Weissella</taxon>
    </lineage>
</organism>
<gene>
    <name evidence="2" type="ORF">ESZ50_10195</name>
</gene>
<dbReference type="InterPro" id="IPR027417">
    <property type="entry name" value="P-loop_NTPase"/>
</dbReference>
<accession>A0A6C2C1V6</accession>
<dbReference type="Gene3D" id="3.40.50.300">
    <property type="entry name" value="P-loop containing nucleotide triphosphate hydrolases"/>
    <property type="match status" value="1"/>
</dbReference>
<sequence>MKIITVNVNKGGAGKTTLSFNMAEYMRKESRVLLLDFDDSANLTNRYGYFQNMENTVIDLFDKKQVTPIHAAENLDLIAGHREVELLKERLSSRRRREYIFGSWLAENEEWLADNYDYIIIDTENDEGILTLNAIVVSDVVIGVAEASKDSFLGLVSLRKFVTDLNKEFEGNTQLLFVANKISNDNPSKDLIEDLSEYEEYAGYMPQRTILKDNKSIFSSKNYRDKAVANQMAELFAGLKAKFDEVSI</sequence>
<protein>
    <submittedName>
        <fullName evidence="2">ParA family protein</fullName>
    </submittedName>
</protein>
<dbReference type="InterPro" id="IPR050678">
    <property type="entry name" value="DNA_Partitioning_ATPase"/>
</dbReference>
<dbReference type="AlphaFoldDB" id="A0A6C2C1V6"/>
<evidence type="ECO:0000313" key="2">
    <source>
        <dbReference type="EMBL" id="TYC47991.1"/>
    </source>
</evidence>
<dbReference type="Proteomes" id="UP000371977">
    <property type="component" value="Unassembled WGS sequence"/>
</dbReference>
<feature type="domain" description="AAA" evidence="1">
    <location>
        <begin position="1"/>
        <end position="170"/>
    </location>
</feature>
<proteinExistence type="predicted"/>
<name>A0A6C2C1V6_9LACO</name>
<comment type="caution">
    <text evidence="2">The sequence shown here is derived from an EMBL/GenBank/DDBJ whole genome shotgun (WGS) entry which is preliminary data.</text>
</comment>
<dbReference type="OrthoDB" id="9791162at2"/>
<dbReference type="Pfam" id="PF13614">
    <property type="entry name" value="AAA_31"/>
    <property type="match status" value="1"/>
</dbReference>
<evidence type="ECO:0000259" key="1">
    <source>
        <dbReference type="Pfam" id="PF13614"/>
    </source>
</evidence>
<keyword evidence="3" id="KW-1185">Reference proteome</keyword>